<sequence>MPLFDTFSLGPAAGIDAARPTRNGALVVQARAARAGNVQLYRGDELARPDLAAVRVYRDPEEIFRAESLRSFGHKAVTLDHPAEAVTPRTWREVARGHVGDEVLRDGEFVRIPMLLADAAAIAAVQGGRREISVGYHCDLDWTPGTAPDGSPYDARQTGVVVDHVAIVERGRAGPECRIGDGAEGDLRRRLADAVATLLAHDTAMARLREEHAAALALRDGEIAALRAGAPDIDALAAERAALIADARRLLGDGFDPAGLDAGAIRRAAVAASLGEAEAAAMSPASIEGAFRVVAARPPAGPDPLRAALRRPAADALSPEAAHAAMAETLRNAWKHPRGDQ</sequence>
<dbReference type="PIRSF" id="PIRSF029215">
    <property type="entry name" value="UCP029215"/>
    <property type="match status" value="1"/>
</dbReference>
<proteinExistence type="predicted"/>
<comment type="caution">
    <text evidence="1">The sequence shown here is derived from an EMBL/GenBank/DDBJ whole genome shotgun (WGS) entry which is preliminary data.</text>
</comment>
<gene>
    <name evidence="1" type="ORF">EOE48_01710</name>
</gene>
<keyword evidence="2" id="KW-1185">Reference proteome</keyword>
<name>A0A437PHN9_9HYPH</name>
<evidence type="ECO:0000313" key="2">
    <source>
        <dbReference type="Proteomes" id="UP000286997"/>
    </source>
</evidence>
<dbReference type="Proteomes" id="UP000286997">
    <property type="component" value="Unassembled WGS sequence"/>
</dbReference>
<accession>A0A437PHN9</accession>
<dbReference type="OrthoDB" id="7549700at2"/>
<dbReference type="Pfam" id="PF09979">
    <property type="entry name" value="DUF2213"/>
    <property type="match status" value="1"/>
</dbReference>
<reference evidence="1 2" key="1">
    <citation type="submission" date="2019-01" db="EMBL/GenBank/DDBJ databases">
        <authorList>
            <person name="Chen W.-M."/>
        </authorList>
    </citation>
    <scope>NUCLEOTIDE SEQUENCE [LARGE SCALE GENOMIC DNA]</scope>
    <source>
        <strain evidence="1 2">TER-1</strain>
    </source>
</reference>
<dbReference type="InterPro" id="IPR016913">
    <property type="entry name" value="UCP029215"/>
</dbReference>
<evidence type="ECO:0000313" key="1">
    <source>
        <dbReference type="EMBL" id="RVU21789.1"/>
    </source>
</evidence>
<dbReference type="RefSeq" id="WP_127727032.1">
    <property type="nucleotide sequence ID" value="NZ_SACP01000001.1"/>
</dbReference>
<dbReference type="EMBL" id="SACP01000001">
    <property type="protein sequence ID" value="RVU21789.1"/>
    <property type="molecule type" value="Genomic_DNA"/>
</dbReference>
<organism evidence="1 2">
    <name type="scientific">Methylobacterium oryzihabitans</name>
    <dbReference type="NCBI Taxonomy" id="2499852"/>
    <lineage>
        <taxon>Bacteria</taxon>
        <taxon>Pseudomonadati</taxon>
        <taxon>Pseudomonadota</taxon>
        <taxon>Alphaproteobacteria</taxon>
        <taxon>Hyphomicrobiales</taxon>
        <taxon>Methylobacteriaceae</taxon>
        <taxon>Methylobacterium</taxon>
    </lineage>
</organism>
<dbReference type="AlphaFoldDB" id="A0A437PHN9"/>
<protein>
    <submittedName>
        <fullName evidence="1">DUF2213 domain-containing protein</fullName>
    </submittedName>
</protein>